<proteinExistence type="predicted"/>
<protein>
    <submittedName>
        <fullName evidence="1">Uncharacterized protein</fullName>
    </submittedName>
</protein>
<evidence type="ECO:0000313" key="2">
    <source>
        <dbReference type="Proteomes" id="UP000286402"/>
    </source>
</evidence>
<dbReference type="Proteomes" id="UP000286402">
    <property type="component" value="Unassembled WGS sequence"/>
</dbReference>
<keyword evidence="2" id="KW-1185">Reference proteome</keyword>
<accession>A0A420FPY3</accession>
<reference evidence="1 2" key="1">
    <citation type="submission" date="2016-07" db="EMBL/GenBank/DDBJ databases">
        <title>Genome analysis of Sphingobacterium siyangense T12B17.</title>
        <authorList>
            <person name="Xu D."/>
            <person name="Su Y."/>
            <person name="Zheng S."/>
        </authorList>
    </citation>
    <scope>NUCLEOTIDE SEQUENCE [LARGE SCALE GENOMIC DNA]</scope>
    <source>
        <strain evidence="1 2">T12B17</strain>
    </source>
</reference>
<organism evidence="1 2">
    <name type="scientific">Sphingobacterium siyangense</name>
    <dbReference type="NCBI Taxonomy" id="459529"/>
    <lineage>
        <taxon>Bacteria</taxon>
        <taxon>Pseudomonadati</taxon>
        <taxon>Bacteroidota</taxon>
        <taxon>Sphingobacteriia</taxon>
        <taxon>Sphingobacteriales</taxon>
        <taxon>Sphingobacteriaceae</taxon>
        <taxon>Sphingobacterium</taxon>
    </lineage>
</organism>
<sequence length="318" mass="36663">MLTFYPMNRLGLKTGLCLLYLLAGLATSLFAYQNKISFQSQQQTGNRLPFYITDQGTLCYNLPVDTMGVYAIQINLNRLFPTATAEHLRSKYYELSDCTITIINYAEPATAINYRVTDNNFVISKSSNWLADYQPEFQFIALDSLRHMENLFDTNDLDGLMQLEATKLPFENILLFFSQLHGFSTVEEFSSNAIHRILEKDQYTIAKQFHHLFLTRNRQVDDFELLKAAIEKNDMDFIRKSSLNSLNRLGIDEVKADYSFTQCTLLGKAILMKNNIAIDYLLQKGATKEKVYQYESDVLSAFQLAERTKSKKIIKLFQ</sequence>
<name>A0A420FPY3_9SPHI</name>
<gene>
    <name evidence="1" type="ORF">BCY89_08635</name>
</gene>
<comment type="caution">
    <text evidence="1">The sequence shown here is derived from an EMBL/GenBank/DDBJ whole genome shotgun (WGS) entry which is preliminary data.</text>
</comment>
<evidence type="ECO:0000313" key="1">
    <source>
        <dbReference type="EMBL" id="RKF35006.1"/>
    </source>
</evidence>
<dbReference type="EMBL" id="MCAQ01000023">
    <property type="protein sequence ID" value="RKF35006.1"/>
    <property type="molecule type" value="Genomic_DNA"/>
</dbReference>
<dbReference type="AlphaFoldDB" id="A0A420FPY3"/>